<dbReference type="Pfam" id="PF03168">
    <property type="entry name" value="LEA_2"/>
    <property type="match status" value="1"/>
</dbReference>
<dbReference type="PANTHER" id="PTHR31234:SF65">
    <property type="entry name" value="LATE EMBRYOGENESIS ABUNDANT PROTEIN, LEA_2 SUBGROUP"/>
    <property type="match status" value="1"/>
</dbReference>
<evidence type="ECO:0000256" key="1">
    <source>
        <dbReference type="ARBA" id="ARBA00004167"/>
    </source>
</evidence>
<organism evidence="7 8">
    <name type="scientific">Coptis chinensis</name>
    <dbReference type="NCBI Taxonomy" id="261450"/>
    <lineage>
        <taxon>Eukaryota</taxon>
        <taxon>Viridiplantae</taxon>
        <taxon>Streptophyta</taxon>
        <taxon>Embryophyta</taxon>
        <taxon>Tracheophyta</taxon>
        <taxon>Spermatophyta</taxon>
        <taxon>Magnoliopsida</taxon>
        <taxon>Ranunculales</taxon>
        <taxon>Ranunculaceae</taxon>
        <taxon>Coptidoideae</taxon>
        <taxon>Coptis</taxon>
    </lineage>
</organism>
<sequence>MSKVEEVSLKPKTISDPEAAHDKKPRNNRCCCCLITTAIILLSLVVLSIILAFTVFKVKDPTTTLVSTTITGVSPRVDLPTLKVEMNITLDLKLSVHNPNRYSFKHGTGQSLVYYQNDQVAVADITAGNIGEKKSSGIDATVIVEADKFTSNTRGLISDVAAGTMRFDVYTRLPGRVTLLGFIKRHVVATSTCHLDIQISNLTVTSQVCKNKAKL</sequence>
<dbReference type="GO" id="GO:0016020">
    <property type="term" value="C:membrane"/>
    <property type="evidence" value="ECO:0007669"/>
    <property type="project" value="UniProtKB-SubCell"/>
</dbReference>
<comment type="caution">
    <text evidence="7">The sequence shown here is derived from an EMBL/GenBank/DDBJ whole genome shotgun (WGS) entry which is preliminary data.</text>
</comment>
<dbReference type="EMBL" id="JADFTS010000008">
    <property type="protein sequence ID" value="KAF9594090.1"/>
    <property type="molecule type" value="Genomic_DNA"/>
</dbReference>
<reference evidence="7 8" key="1">
    <citation type="submission" date="2020-10" db="EMBL/GenBank/DDBJ databases">
        <title>The Coptis chinensis genome and diversification of protoberbering-type alkaloids.</title>
        <authorList>
            <person name="Wang B."/>
            <person name="Shu S."/>
            <person name="Song C."/>
            <person name="Liu Y."/>
        </authorList>
    </citation>
    <scope>NUCLEOTIDE SEQUENCE [LARGE SCALE GENOMIC DNA]</scope>
    <source>
        <strain evidence="7">HL-2020</strain>
        <tissue evidence="7">Leaf</tissue>
    </source>
</reference>
<keyword evidence="4 5" id="KW-0472">Membrane</keyword>
<dbReference type="Proteomes" id="UP000631114">
    <property type="component" value="Unassembled WGS sequence"/>
</dbReference>
<keyword evidence="8" id="KW-1185">Reference proteome</keyword>
<evidence type="ECO:0000259" key="6">
    <source>
        <dbReference type="Pfam" id="PF03168"/>
    </source>
</evidence>
<protein>
    <recommendedName>
        <fullName evidence="6">Late embryogenesis abundant protein LEA-2 subgroup domain-containing protein</fullName>
    </recommendedName>
</protein>
<gene>
    <name evidence="7" type="ORF">IFM89_027381</name>
</gene>
<accession>A0A835H851</accession>
<proteinExistence type="predicted"/>
<dbReference type="Gene3D" id="2.60.40.1820">
    <property type="match status" value="1"/>
</dbReference>
<dbReference type="PANTHER" id="PTHR31234">
    <property type="entry name" value="LATE EMBRYOGENESIS ABUNDANT (LEA) HYDROXYPROLINE-RICH GLYCOPROTEIN FAMILY"/>
    <property type="match status" value="1"/>
</dbReference>
<dbReference type="SUPFAM" id="SSF117070">
    <property type="entry name" value="LEA14-like"/>
    <property type="match status" value="1"/>
</dbReference>
<dbReference type="GO" id="GO:0098542">
    <property type="term" value="P:defense response to other organism"/>
    <property type="evidence" value="ECO:0007669"/>
    <property type="project" value="InterPro"/>
</dbReference>
<comment type="subcellular location">
    <subcellularLocation>
        <location evidence="1">Membrane</location>
        <topology evidence="1">Single-pass membrane protein</topology>
    </subcellularLocation>
</comment>
<evidence type="ECO:0000256" key="5">
    <source>
        <dbReference type="SAM" id="Phobius"/>
    </source>
</evidence>
<evidence type="ECO:0000256" key="3">
    <source>
        <dbReference type="ARBA" id="ARBA00022989"/>
    </source>
</evidence>
<dbReference type="AlphaFoldDB" id="A0A835H851"/>
<evidence type="ECO:0000256" key="4">
    <source>
        <dbReference type="ARBA" id="ARBA00023136"/>
    </source>
</evidence>
<dbReference type="InterPro" id="IPR044839">
    <property type="entry name" value="NDR1-like"/>
</dbReference>
<feature type="domain" description="Late embryogenesis abundant protein LEA-2 subgroup" evidence="6">
    <location>
        <begin position="93"/>
        <end position="187"/>
    </location>
</feature>
<name>A0A835H851_9MAGN</name>
<keyword evidence="2 5" id="KW-0812">Transmembrane</keyword>
<evidence type="ECO:0000256" key="2">
    <source>
        <dbReference type="ARBA" id="ARBA00022692"/>
    </source>
</evidence>
<dbReference type="OrthoDB" id="1910624at2759"/>
<evidence type="ECO:0000313" key="8">
    <source>
        <dbReference type="Proteomes" id="UP000631114"/>
    </source>
</evidence>
<keyword evidence="3 5" id="KW-1133">Transmembrane helix</keyword>
<feature type="transmembrane region" description="Helical" evidence="5">
    <location>
        <begin position="31"/>
        <end position="56"/>
    </location>
</feature>
<evidence type="ECO:0000313" key="7">
    <source>
        <dbReference type="EMBL" id="KAF9594090.1"/>
    </source>
</evidence>
<dbReference type="InterPro" id="IPR004864">
    <property type="entry name" value="LEA_2"/>
</dbReference>